<evidence type="ECO:0000313" key="1">
    <source>
        <dbReference type="Proteomes" id="UP000095286"/>
    </source>
</evidence>
<proteinExistence type="predicted"/>
<name>A0AC35TL74_9BILA</name>
<protein>
    <submittedName>
        <fullName evidence="2">Inhibitor_I29 domain-containing protein</fullName>
    </submittedName>
</protein>
<organism evidence="1 2">
    <name type="scientific">Rhabditophanes sp. KR3021</name>
    <dbReference type="NCBI Taxonomy" id="114890"/>
    <lineage>
        <taxon>Eukaryota</taxon>
        <taxon>Metazoa</taxon>
        <taxon>Ecdysozoa</taxon>
        <taxon>Nematoda</taxon>
        <taxon>Chromadorea</taxon>
        <taxon>Rhabditida</taxon>
        <taxon>Tylenchina</taxon>
        <taxon>Panagrolaimomorpha</taxon>
        <taxon>Strongyloidoidea</taxon>
        <taxon>Alloionematidae</taxon>
        <taxon>Rhabditophanes</taxon>
    </lineage>
</organism>
<accession>A0AC35TL74</accession>
<dbReference type="WBParaSite" id="RSKR_0000161400.1">
    <property type="protein sequence ID" value="RSKR_0000161400.1"/>
    <property type="gene ID" value="RSKR_0000161400"/>
</dbReference>
<dbReference type="Proteomes" id="UP000095286">
    <property type="component" value="Unplaced"/>
</dbReference>
<sequence>MPDICVVNVGKTNSKSLERRLPKQLVLKSGIVEKSSNFDDKWNAFYGKYDNNYPTSREEGHRKNIFAANIEKNAKVNEYTDWTDAEFAAAYLMPYNRSRFSAIRDYTLVKELPNTMRKQMAETAEGPLPDFFDWREKEGVVAPVACQNHCGSCYSLDAPQQWKLFMLLLRVNQLSRSRNKRSLTVT</sequence>
<evidence type="ECO:0000313" key="2">
    <source>
        <dbReference type="WBParaSite" id="RSKR_0000161400.1"/>
    </source>
</evidence>
<reference evidence="2" key="1">
    <citation type="submission" date="2016-11" db="UniProtKB">
        <authorList>
            <consortium name="WormBaseParasite"/>
        </authorList>
    </citation>
    <scope>IDENTIFICATION</scope>
    <source>
        <strain evidence="2">KR3021</strain>
    </source>
</reference>